<sequence>MPPGNSANEAATATKTHTFSLRGTLKNSSFAAATTVDEAQSIYGRIFEFLDSFNRNPKSEGFASHMRNALEALKEVISTVINSILNITFAA</sequence>
<dbReference type="AlphaFoldDB" id="A0A420J830"/>
<dbReference type="EMBL" id="MCBR01000936">
    <property type="protein sequence ID" value="RKF82916.1"/>
    <property type="molecule type" value="Genomic_DNA"/>
</dbReference>
<organism evidence="1 2">
    <name type="scientific">Golovinomyces cichoracearum</name>
    <dbReference type="NCBI Taxonomy" id="62708"/>
    <lineage>
        <taxon>Eukaryota</taxon>
        <taxon>Fungi</taxon>
        <taxon>Dikarya</taxon>
        <taxon>Ascomycota</taxon>
        <taxon>Pezizomycotina</taxon>
        <taxon>Leotiomycetes</taxon>
        <taxon>Erysiphales</taxon>
        <taxon>Erysiphaceae</taxon>
        <taxon>Golovinomyces</taxon>
    </lineage>
</organism>
<dbReference type="Proteomes" id="UP000285405">
    <property type="component" value="Unassembled WGS sequence"/>
</dbReference>
<gene>
    <name evidence="1" type="ORF">GcC1_009033</name>
</gene>
<name>A0A420J830_9PEZI</name>
<protein>
    <submittedName>
        <fullName evidence="1">Uncharacterized protein</fullName>
    </submittedName>
</protein>
<proteinExistence type="predicted"/>
<reference evidence="1 2" key="1">
    <citation type="journal article" date="2018" name="BMC Genomics">
        <title>Comparative genome analyses reveal sequence features reflecting distinct modes of host-adaptation between dicot and monocot powdery mildew.</title>
        <authorList>
            <person name="Wu Y."/>
            <person name="Ma X."/>
            <person name="Pan Z."/>
            <person name="Kale S.D."/>
            <person name="Song Y."/>
            <person name="King H."/>
            <person name="Zhang Q."/>
            <person name="Presley C."/>
            <person name="Deng X."/>
            <person name="Wei C.I."/>
            <person name="Xiao S."/>
        </authorList>
    </citation>
    <scope>NUCLEOTIDE SEQUENCE [LARGE SCALE GENOMIC DNA]</scope>
    <source>
        <strain evidence="1">UCSC1</strain>
    </source>
</reference>
<evidence type="ECO:0000313" key="1">
    <source>
        <dbReference type="EMBL" id="RKF82916.1"/>
    </source>
</evidence>
<evidence type="ECO:0000313" key="2">
    <source>
        <dbReference type="Proteomes" id="UP000285405"/>
    </source>
</evidence>
<accession>A0A420J830</accession>
<comment type="caution">
    <text evidence="1">The sequence shown here is derived from an EMBL/GenBank/DDBJ whole genome shotgun (WGS) entry which is preliminary data.</text>
</comment>